<reference evidence="2" key="1">
    <citation type="submission" date="2016-07" db="EMBL/GenBank/DDBJ databases">
        <authorList>
            <person name="Florea S."/>
            <person name="Webb J.S."/>
            <person name="Jaromczyk J."/>
            <person name="Schardl C.L."/>
        </authorList>
    </citation>
    <scope>NUCLEOTIDE SEQUENCE [LARGE SCALE GENOMIC DNA]</scope>
    <source>
        <strain evidence="2">KCTC 42131</strain>
    </source>
</reference>
<comment type="caution">
    <text evidence="1">The sequence shown here is derived from an EMBL/GenBank/DDBJ whole genome shotgun (WGS) entry which is preliminary data.</text>
</comment>
<protein>
    <submittedName>
        <fullName evidence="1">Uncharacterized protein</fullName>
    </submittedName>
</protein>
<dbReference type="RefSeq" id="WP_070117838.1">
    <property type="nucleotide sequence ID" value="NZ_CAXATG010000003.1"/>
</dbReference>
<dbReference type="OrthoDB" id="278693at2"/>
<evidence type="ECO:0000313" key="1">
    <source>
        <dbReference type="EMBL" id="OFE13621.1"/>
    </source>
</evidence>
<organism evidence="1 2">
    <name type="scientific">Pseudohongiella acticola</name>
    <dbReference type="NCBI Taxonomy" id="1524254"/>
    <lineage>
        <taxon>Bacteria</taxon>
        <taxon>Pseudomonadati</taxon>
        <taxon>Pseudomonadota</taxon>
        <taxon>Gammaproteobacteria</taxon>
        <taxon>Pseudomonadales</taxon>
        <taxon>Pseudohongiellaceae</taxon>
        <taxon>Pseudohongiella</taxon>
    </lineage>
</organism>
<dbReference type="EMBL" id="MASR01000001">
    <property type="protein sequence ID" value="OFE13621.1"/>
    <property type="molecule type" value="Genomic_DNA"/>
</dbReference>
<keyword evidence="2" id="KW-1185">Reference proteome</keyword>
<accession>A0A1E8CMC4</accession>
<evidence type="ECO:0000313" key="2">
    <source>
        <dbReference type="Proteomes" id="UP000175669"/>
    </source>
</evidence>
<name>A0A1E8CMC4_9GAMM</name>
<gene>
    <name evidence="1" type="ORF">PHACT_11140</name>
</gene>
<sequence>MTRVPSYDKVTHLLTILIRFHQKLANMYGRLSAMMENKFSKLLAEEMQRRELRLVETLTSYQETAPQRILDTMLQISYPEDPNDFLSNLEAELKPEAAANLDPDDFYDLGQRAERYIEELLTVLHDGSNVPEVRDVFADLQAGEEKERIAMSKAYNSLREM</sequence>
<dbReference type="Proteomes" id="UP000175669">
    <property type="component" value="Unassembled WGS sequence"/>
</dbReference>
<dbReference type="AlphaFoldDB" id="A0A1E8CMC4"/>
<dbReference type="STRING" id="1524254.PHACT_11140"/>
<proteinExistence type="predicted"/>